<dbReference type="InterPro" id="IPR000953">
    <property type="entry name" value="Chromo/chromo_shadow_dom"/>
</dbReference>
<dbReference type="InterPro" id="IPR016197">
    <property type="entry name" value="Chromo-like_dom_sf"/>
</dbReference>
<dbReference type="PROSITE" id="PS50013">
    <property type="entry name" value="CHROMO_2"/>
    <property type="match status" value="1"/>
</dbReference>
<name>A0AAW1H1Y4_SAPOF</name>
<accession>A0AAW1H1Y4</accession>
<dbReference type="AlphaFoldDB" id="A0AAW1H1Y4"/>
<dbReference type="Proteomes" id="UP001443914">
    <property type="component" value="Unassembled WGS sequence"/>
</dbReference>
<reference evidence="2" key="1">
    <citation type="submission" date="2024-03" db="EMBL/GenBank/DDBJ databases">
        <title>WGS assembly of Saponaria officinalis var. Norfolk2.</title>
        <authorList>
            <person name="Jenkins J."/>
            <person name="Shu S."/>
            <person name="Grimwood J."/>
            <person name="Barry K."/>
            <person name="Goodstein D."/>
            <person name="Schmutz J."/>
            <person name="Leebens-Mack J."/>
            <person name="Osbourn A."/>
        </authorList>
    </citation>
    <scope>NUCLEOTIDE SEQUENCE [LARGE SCALE GENOMIC DNA]</scope>
    <source>
        <strain evidence="2">JIC</strain>
    </source>
</reference>
<dbReference type="InterPro" id="IPR023780">
    <property type="entry name" value="Chromo_domain"/>
</dbReference>
<gene>
    <name evidence="2" type="ORF">RND81_13G170200</name>
</gene>
<dbReference type="SUPFAM" id="SSF54160">
    <property type="entry name" value="Chromo domain-like"/>
    <property type="match status" value="1"/>
</dbReference>
<organism evidence="2 3">
    <name type="scientific">Saponaria officinalis</name>
    <name type="common">Common soapwort</name>
    <name type="synonym">Lychnis saponaria</name>
    <dbReference type="NCBI Taxonomy" id="3572"/>
    <lineage>
        <taxon>Eukaryota</taxon>
        <taxon>Viridiplantae</taxon>
        <taxon>Streptophyta</taxon>
        <taxon>Embryophyta</taxon>
        <taxon>Tracheophyta</taxon>
        <taxon>Spermatophyta</taxon>
        <taxon>Magnoliopsida</taxon>
        <taxon>eudicotyledons</taxon>
        <taxon>Gunneridae</taxon>
        <taxon>Pentapetalae</taxon>
        <taxon>Caryophyllales</taxon>
        <taxon>Caryophyllaceae</taxon>
        <taxon>Caryophylleae</taxon>
        <taxon>Saponaria</taxon>
    </lineage>
</organism>
<dbReference type="PANTHER" id="PTHR46148">
    <property type="entry name" value="CHROMO DOMAIN-CONTAINING PROTEIN"/>
    <property type="match status" value="1"/>
</dbReference>
<dbReference type="CDD" id="cd00024">
    <property type="entry name" value="CD_CSD"/>
    <property type="match status" value="1"/>
</dbReference>
<sequence length="170" mass="19869">MMISDLKQNLMRAQTRMKQIADGHRSEREFAVRDWVWLKLQPYRQSSVQQKTNQKLSHKYFGPFQVKARIGAVAYKLALPNDAQIHDTFHVSQLKKFVGTLPVAIHIPVWLQGRSSEEQLKPRAILGRRTVRHQNAAQIQYLVQWEGFDEYEATWEPALVFEDKYPGFSC</sequence>
<evidence type="ECO:0000313" key="2">
    <source>
        <dbReference type="EMBL" id="KAK9670007.1"/>
    </source>
</evidence>
<keyword evidence="3" id="KW-1185">Reference proteome</keyword>
<evidence type="ECO:0000313" key="3">
    <source>
        <dbReference type="Proteomes" id="UP001443914"/>
    </source>
</evidence>
<dbReference type="EMBL" id="JBDFQZ010000013">
    <property type="protein sequence ID" value="KAK9670007.1"/>
    <property type="molecule type" value="Genomic_DNA"/>
</dbReference>
<dbReference type="Pfam" id="PF00385">
    <property type="entry name" value="Chromo"/>
    <property type="match status" value="1"/>
</dbReference>
<dbReference type="InterPro" id="IPR056924">
    <property type="entry name" value="SH3_Tf2-1"/>
</dbReference>
<evidence type="ECO:0000259" key="1">
    <source>
        <dbReference type="PROSITE" id="PS50013"/>
    </source>
</evidence>
<feature type="domain" description="Chromo" evidence="1">
    <location>
        <begin position="120"/>
        <end position="170"/>
    </location>
</feature>
<dbReference type="Pfam" id="PF24626">
    <property type="entry name" value="SH3_Tf2-1"/>
    <property type="match status" value="1"/>
</dbReference>
<comment type="caution">
    <text evidence="2">The sequence shown here is derived from an EMBL/GenBank/DDBJ whole genome shotgun (WGS) entry which is preliminary data.</text>
</comment>
<protein>
    <recommendedName>
        <fullName evidence="1">Chromo domain-containing protein</fullName>
    </recommendedName>
</protein>
<dbReference type="PANTHER" id="PTHR46148:SF55">
    <property type="match status" value="1"/>
</dbReference>
<dbReference type="Gene3D" id="2.40.50.40">
    <property type="match status" value="1"/>
</dbReference>
<proteinExistence type="predicted"/>